<name>A0A0M2HJV5_9MICO</name>
<comment type="caution">
    <text evidence="2">The sequence shown here is derived from an EMBL/GenBank/DDBJ whole genome shotgun (WGS) entry which is preliminary data.</text>
</comment>
<dbReference type="AlphaFoldDB" id="A0A0M2HJV5"/>
<evidence type="ECO:0000313" key="2">
    <source>
        <dbReference type="EMBL" id="KJL47035.1"/>
    </source>
</evidence>
<gene>
    <name evidence="2" type="ORF">RS84_03681</name>
</gene>
<proteinExistence type="predicted"/>
<dbReference type="RefSeq" id="WP_045259115.1">
    <property type="nucleotide sequence ID" value="NZ_JYJB01000010.1"/>
</dbReference>
<keyword evidence="1" id="KW-0812">Transmembrane</keyword>
<dbReference type="STRING" id="273678.RS84_03681"/>
<keyword evidence="1" id="KW-0472">Membrane</keyword>
<protein>
    <recommendedName>
        <fullName evidence="4">LPXTG-motif cell wall anchor domain-containing protein</fullName>
    </recommendedName>
</protein>
<organism evidence="2 3">
    <name type="scientific">Microbacterium hydrocarbonoxydans</name>
    <dbReference type="NCBI Taxonomy" id="273678"/>
    <lineage>
        <taxon>Bacteria</taxon>
        <taxon>Bacillati</taxon>
        <taxon>Actinomycetota</taxon>
        <taxon>Actinomycetes</taxon>
        <taxon>Micrococcales</taxon>
        <taxon>Microbacteriaceae</taxon>
        <taxon>Microbacterium</taxon>
    </lineage>
</organism>
<dbReference type="PATRIC" id="fig|273678.4.peg.3676"/>
<evidence type="ECO:0000256" key="1">
    <source>
        <dbReference type="SAM" id="Phobius"/>
    </source>
</evidence>
<evidence type="ECO:0000313" key="3">
    <source>
        <dbReference type="Proteomes" id="UP000033900"/>
    </source>
</evidence>
<sequence length="53" mass="5902">MWTLLIILLIVWAGLSVLGFAVKGLLWLAIIGIVLFLATVVFGMMRRGKTTRE</sequence>
<reference evidence="2 3" key="1">
    <citation type="submission" date="2015-02" db="EMBL/GenBank/DDBJ databases">
        <title>Draft genome sequences of ten Microbacterium spp. with emphasis on heavy metal contaminated environments.</title>
        <authorList>
            <person name="Corretto E."/>
        </authorList>
    </citation>
    <scope>NUCLEOTIDE SEQUENCE [LARGE SCALE GENOMIC DNA]</scope>
    <source>
        <strain evidence="2 3">SA35</strain>
    </source>
</reference>
<accession>A0A0M2HJV5</accession>
<dbReference type="EMBL" id="JYJB01000010">
    <property type="protein sequence ID" value="KJL47035.1"/>
    <property type="molecule type" value="Genomic_DNA"/>
</dbReference>
<feature type="transmembrane region" description="Helical" evidence="1">
    <location>
        <begin position="29"/>
        <end position="45"/>
    </location>
</feature>
<evidence type="ECO:0008006" key="4">
    <source>
        <dbReference type="Google" id="ProtNLM"/>
    </source>
</evidence>
<dbReference type="Proteomes" id="UP000033900">
    <property type="component" value="Unassembled WGS sequence"/>
</dbReference>
<keyword evidence="1" id="KW-1133">Transmembrane helix</keyword>
<keyword evidence="3" id="KW-1185">Reference proteome</keyword>